<evidence type="ECO:0000259" key="1">
    <source>
        <dbReference type="SMART" id="SM00829"/>
    </source>
</evidence>
<dbReference type="Gene3D" id="3.90.180.10">
    <property type="entry name" value="Medium-chain alcohol dehydrogenases, catalytic domain"/>
    <property type="match status" value="1"/>
</dbReference>
<reference evidence="2 3" key="1">
    <citation type="submission" date="2024-04" db="EMBL/GenBank/DDBJ databases">
        <title>genome sequences of Mucor flavus KT1a and Helicostylum pulchrum KT1b strains isolated from the surface of a dry-aged beef.</title>
        <authorList>
            <person name="Toyotome T."/>
            <person name="Hosono M."/>
            <person name="Torimaru M."/>
            <person name="Fukuda K."/>
            <person name="Mikami N."/>
        </authorList>
    </citation>
    <scope>NUCLEOTIDE SEQUENCE [LARGE SCALE GENOMIC DNA]</scope>
    <source>
        <strain evidence="2 3">KT1a</strain>
    </source>
</reference>
<dbReference type="Pfam" id="PF08240">
    <property type="entry name" value="ADH_N"/>
    <property type="match status" value="1"/>
</dbReference>
<dbReference type="InterPro" id="IPR013154">
    <property type="entry name" value="ADH-like_N"/>
</dbReference>
<dbReference type="SUPFAM" id="SSF51735">
    <property type="entry name" value="NAD(P)-binding Rossmann-fold domains"/>
    <property type="match status" value="1"/>
</dbReference>
<dbReference type="Proteomes" id="UP001473302">
    <property type="component" value="Unassembled WGS sequence"/>
</dbReference>
<dbReference type="CDD" id="cd08267">
    <property type="entry name" value="MDR1"/>
    <property type="match status" value="1"/>
</dbReference>
<sequence>MTTIPDTMHGVQLVKYGSFEEALVYNEEIPTPKIKSKTQVLVRIKAASVNPIEAKVTSGNMKLATFAVGFPSIIGADFSGVIVAKGDKVTDFEVGDEVFGSQERPFGMDGVYAQYTVVETAGASIAKKPEELSFEQAASAGIAVLTAYQAIVNYGRVTKDNAKEKRNILVVGASGGIGSYGIQIAKSINPENSVIGICSEKNVEFVKSLGADRVINYRDEESYKSFLEEKIPFDIIFDCVGGDAYYKQLNPLLVKKGIYSTAVGPVEHAGSSYLGVADVLTLAGNIGYKKLFGCHHYAMVTGLPHNDFRTAIAPLFHSHKIRGTVYDDDSIFPLKEISKAFEKIWSHRAVGKIVISID</sequence>
<accession>A0ABP9ZDU9</accession>
<organism evidence="2 3">
    <name type="scientific">Mucor flavus</name>
    <dbReference type="NCBI Taxonomy" id="439312"/>
    <lineage>
        <taxon>Eukaryota</taxon>
        <taxon>Fungi</taxon>
        <taxon>Fungi incertae sedis</taxon>
        <taxon>Mucoromycota</taxon>
        <taxon>Mucoromycotina</taxon>
        <taxon>Mucoromycetes</taxon>
        <taxon>Mucorales</taxon>
        <taxon>Mucorineae</taxon>
        <taxon>Mucoraceae</taxon>
        <taxon>Mucor</taxon>
    </lineage>
</organism>
<comment type="caution">
    <text evidence="2">The sequence shown here is derived from an EMBL/GenBank/DDBJ whole genome shotgun (WGS) entry which is preliminary data.</text>
</comment>
<feature type="domain" description="Enoyl reductase (ER)" evidence="1">
    <location>
        <begin position="17"/>
        <end position="355"/>
    </location>
</feature>
<proteinExistence type="predicted"/>
<dbReference type="InterPro" id="IPR020843">
    <property type="entry name" value="ER"/>
</dbReference>
<dbReference type="InterPro" id="IPR011032">
    <property type="entry name" value="GroES-like_sf"/>
</dbReference>
<keyword evidence="3" id="KW-1185">Reference proteome</keyword>
<dbReference type="SUPFAM" id="SSF50129">
    <property type="entry name" value="GroES-like"/>
    <property type="match status" value="1"/>
</dbReference>
<dbReference type="PANTHER" id="PTHR11695">
    <property type="entry name" value="ALCOHOL DEHYDROGENASE RELATED"/>
    <property type="match status" value="1"/>
</dbReference>
<dbReference type="InterPro" id="IPR036291">
    <property type="entry name" value="NAD(P)-bd_dom_sf"/>
</dbReference>
<dbReference type="Pfam" id="PF13602">
    <property type="entry name" value="ADH_zinc_N_2"/>
    <property type="match status" value="1"/>
</dbReference>
<evidence type="ECO:0000313" key="2">
    <source>
        <dbReference type="EMBL" id="GAA5817303.1"/>
    </source>
</evidence>
<name>A0ABP9ZDU9_9FUNG</name>
<protein>
    <recommendedName>
        <fullName evidence="1">Enoyl reductase (ER) domain-containing protein</fullName>
    </recommendedName>
</protein>
<dbReference type="EMBL" id="BAABUK010000040">
    <property type="protein sequence ID" value="GAA5817303.1"/>
    <property type="molecule type" value="Genomic_DNA"/>
</dbReference>
<gene>
    <name evidence="2" type="ORF">MFLAVUS_010847</name>
</gene>
<evidence type="ECO:0000313" key="3">
    <source>
        <dbReference type="Proteomes" id="UP001473302"/>
    </source>
</evidence>
<dbReference type="SMART" id="SM00829">
    <property type="entry name" value="PKS_ER"/>
    <property type="match status" value="1"/>
</dbReference>
<dbReference type="PANTHER" id="PTHR11695:SF294">
    <property type="entry name" value="RETICULON-4-INTERACTING PROTEIN 1, MITOCHONDRIAL"/>
    <property type="match status" value="1"/>
</dbReference>
<dbReference type="Gene3D" id="3.40.50.720">
    <property type="entry name" value="NAD(P)-binding Rossmann-like Domain"/>
    <property type="match status" value="1"/>
</dbReference>
<dbReference type="InterPro" id="IPR050700">
    <property type="entry name" value="YIM1/Zinc_Alcohol_DH_Fams"/>
</dbReference>